<proteinExistence type="predicted"/>
<evidence type="ECO:0000313" key="1">
    <source>
        <dbReference type="EMBL" id="VVC42562.1"/>
    </source>
</evidence>
<dbReference type="Proteomes" id="UP000325440">
    <property type="component" value="Unassembled WGS sequence"/>
</dbReference>
<dbReference type="AlphaFoldDB" id="A0A5E4NHB4"/>
<gene>
    <name evidence="1" type="ORF">CINCED_3A013862</name>
</gene>
<evidence type="ECO:0000313" key="2">
    <source>
        <dbReference type="Proteomes" id="UP000325440"/>
    </source>
</evidence>
<dbReference type="OrthoDB" id="6575400at2759"/>
<accession>A0A5E4NHB4</accession>
<name>A0A5E4NHB4_9HEMI</name>
<reference evidence="1 2" key="1">
    <citation type="submission" date="2019-08" db="EMBL/GenBank/DDBJ databases">
        <authorList>
            <person name="Alioto T."/>
            <person name="Alioto T."/>
            <person name="Gomez Garrido J."/>
        </authorList>
    </citation>
    <scope>NUCLEOTIDE SEQUENCE [LARGE SCALE GENOMIC DNA]</scope>
</reference>
<sequence>MGCIKIYNNHTDTIQTAESLRNVPANNGVKNLFYENSDNCMGIAEAQKYYEQLLELKKIKEKQKVYEYSEPQEVVPQLSLKKLLVNRYH</sequence>
<keyword evidence="2" id="KW-1185">Reference proteome</keyword>
<protein>
    <submittedName>
        <fullName evidence="1">Uncharacterized protein</fullName>
    </submittedName>
</protein>
<dbReference type="EMBL" id="CABPRJ010001961">
    <property type="protein sequence ID" value="VVC42562.1"/>
    <property type="molecule type" value="Genomic_DNA"/>
</dbReference>
<organism evidence="1 2">
    <name type="scientific">Cinara cedri</name>
    <dbReference type="NCBI Taxonomy" id="506608"/>
    <lineage>
        <taxon>Eukaryota</taxon>
        <taxon>Metazoa</taxon>
        <taxon>Ecdysozoa</taxon>
        <taxon>Arthropoda</taxon>
        <taxon>Hexapoda</taxon>
        <taxon>Insecta</taxon>
        <taxon>Pterygota</taxon>
        <taxon>Neoptera</taxon>
        <taxon>Paraneoptera</taxon>
        <taxon>Hemiptera</taxon>
        <taxon>Sternorrhyncha</taxon>
        <taxon>Aphidomorpha</taxon>
        <taxon>Aphidoidea</taxon>
        <taxon>Aphididae</taxon>
        <taxon>Lachninae</taxon>
        <taxon>Cinara</taxon>
    </lineage>
</organism>